<dbReference type="AlphaFoldDB" id="A0A2T3Q6A6"/>
<dbReference type="InterPro" id="IPR050810">
    <property type="entry name" value="Bact_Secretion_Sys_Channel"/>
</dbReference>
<evidence type="ECO:0000259" key="2">
    <source>
        <dbReference type="Pfam" id="PF00263"/>
    </source>
</evidence>
<dbReference type="GO" id="GO:0015627">
    <property type="term" value="C:type II protein secretion system complex"/>
    <property type="evidence" value="ECO:0007669"/>
    <property type="project" value="TreeGrafter"/>
</dbReference>
<dbReference type="Pfam" id="PF00263">
    <property type="entry name" value="Secretin"/>
    <property type="match status" value="1"/>
</dbReference>
<organism evidence="4 5">
    <name type="scientific">Photobacterium damselae</name>
    <dbReference type="NCBI Taxonomy" id="38293"/>
    <lineage>
        <taxon>Bacteria</taxon>
        <taxon>Pseudomonadati</taxon>
        <taxon>Pseudomonadota</taxon>
        <taxon>Gammaproteobacteria</taxon>
        <taxon>Vibrionales</taxon>
        <taxon>Vibrionaceae</taxon>
        <taxon>Photobacterium</taxon>
    </lineage>
</organism>
<evidence type="ECO:0000259" key="3">
    <source>
        <dbReference type="Pfam" id="PF13629"/>
    </source>
</evidence>
<dbReference type="InterPro" id="IPR032789">
    <property type="entry name" value="T2SS-T3SS_pil_N"/>
</dbReference>
<name>A0A2T3Q6A6_PHODM</name>
<comment type="similarity">
    <text evidence="1">Belongs to the bacterial secretin family.</text>
</comment>
<evidence type="ECO:0000313" key="4">
    <source>
        <dbReference type="EMBL" id="SPY45993.1"/>
    </source>
</evidence>
<evidence type="ECO:0000256" key="1">
    <source>
        <dbReference type="RuleBase" id="RU004003"/>
    </source>
</evidence>
<dbReference type="RefSeq" id="WP_005306838.1">
    <property type="nucleotide sequence ID" value="NZ_CP073687.1"/>
</dbReference>
<dbReference type="GO" id="GO:0009306">
    <property type="term" value="P:protein secretion"/>
    <property type="evidence" value="ECO:0007669"/>
    <property type="project" value="InterPro"/>
</dbReference>
<dbReference type="EMBL" id="UATL01000008">
    <property type="protein sequence ID" value="SPY45993.1"/>
    <property type="molecule type" value="Genomic_DNA"/>
</dbReference>
<protein>
    <submittedName>
        <fullName evidence="4">Pullulanase secretion envelope pulD</fullName>
    </submittedName>
</protein>
<reference evidence="4 5" key="1">
    <citation type="submission" date="2018-06" db="EMBL/GenBank/DDBJ databases">
        <authorList>
            <consortium name="Pathogen Informatics"/>
            <person name="Doyle S."/>
        </authorList>
    </citation>
    <scope>NUCLEOTIDE SEQUENCE [LARGE SCALE GENOMIC DNA]</scope>
    <source>
        <strain evidence="4 5">NCTC11647</strain>
    </source>
</reference>
<dbReference type="InterPro" id="IPR001775">
    <property type="entry name" value="GspD/PilQ"/>
</dbReference>
<gene>
    <name evidence="4" type="primary">pulD_2</name>
    <name evidence="4" type="ORF">NCTC11647_04338</name>
</gene>
<accession>A0A2T3Q6A6</accession>
<dbReference type="PRINTS" id="PR00811">
    <property type="entry name" value="BCTERIALGSPD"/>
</dbReference>
<proteinExistence type="inferred from homology"/>
<dbReference type="InterPro" id="IPR004846">
    <property type="entry name" value="T2SS/T3SS_dom"/>
</dbReference>
<dbReference type="Proteomes" id="UP000251647">
    <property type="component" value="Unassembled WGS sequence"/>
</dbReference>
<feature type="domain" description="Type II/III secretion system secretin-like" evidence="2">
    <location>
        <begin position="240"/>
        <end position="394"/>
    </location>
</feature>
<feature type="domain" description="Pilus formation protein N-terminal" evidence="3">
    <location>
        <begin position="27"/>
        <end position="94"/>
    </location>
</feature>
<dbReference type="Pfam" id="PF13629">
    <property type="entry name" value="T2SS-T3SS_pil_N"/>
    <property type="match status" value="1"/>
</dbReference>
<dbReference type="OrthoDB" id="9775455at2"/>
<evidence type="ECO:0000313" key="5">
    <source>
        <dbReference type="Proteomes" id="UP000251647"/>
    </source>
</evidence>
<dbReference type="PANTHER" id="PTHR30332">
    <property type="entry name" value="PROBABLE GENERAL SECRETION PATHWAY PROTEIN D"/>
    <property type="match status" value="1"/>
</dbReference>
<dbReference type="PANTHER" id="PTHR30332:SF17">
    <property type="entry name" value="TYPE IV PILIATION SYSTEM PROTEIN DR_0774-RELATED"/>
    <property type="match status" value="1"/>
</dbReference>
<sequence length="442" mass="48724">MISKMNKVILFLIISIYSVIASAESLLNLSEGDAATVPVDTEIDSVFISDPAIADYQVIDKNKVVIFGKKIGHTNLFIFDNEGNELANRKVIVNKSLREIKQYISIKFPDANIDIFNFGEQVVLSGTVSNEQVKDEINNIVGTLLSKKSNDFNFNLETDDQDYEVQFMKQKHFTGLVNNIEVLATRQVNVKLSIAEVSHSFLEQIGVQYNSIGHAPGVFVNPLTNFSASDILSVITAIGNDGIGQVLAEPNLSVISGESASFLVGGELPVVTIVDNGTNVTYKEFGVKLELLAKVRKDDKITLSLMPEVSSLDTQYSNDKYDLPALKTRRARTTVELGDGQSFVLGGLLSTEDKERLNKVPYIGDIPVLGALFRNSRTERNKTELIIVATVNLVQPIHPSQVQLPTIRKTTTLDRFFALDSNYESANDKWANEILATGGFKK</sequence>